<evidence type="ECO:0000313" key="4">
    <source>
        <dbReference type="Proteomes" id="UP001150925"/>
    </source>
</evidence>
<dbReference type="Proteomes" id="UP001150925">
    <property type="component" value="Unassembled WGS sequence"/>
</dbReference>
<dbReference type="Pfam" id="PF13300">
    <property type="entry name" value="DUF4078"/>
    <property type="match status" value="1"/>
</dbReference>
<proteinExistence type="predicted"/>
<evidence type="ECO:0000313" key="3">
    <source>
        <dbReference type="EMBL" id="KAJ1969218.1"/>
    </source>
</evidence>
<reference evidence="3" key="1">
    <citation type="submission" date="2022-07" db="EMBL/GenBank/DDBJ databases">
        <title>Phylogenomic reconstructions and comparative analyses of Kickxellomycotina fungi.</title>
        <authorList>
            <person name="Reynolds N.K."/>
            <person name="Stajich J.E."/>
            <person name="Barry K."/>
            <person name="Grigoriev I.V."/>
            <person name="Crous P."/>
            <person name="Smith M.E."/>
        </authorList>
    </citation>
    <scope>NUCLEOTIDE SEQUENCE</scope>
    <source>
        <strain evidence="3">RSA 1196</strain>
    </source>
</reference>
<dbReference type="GO" id="GO:0005634">
    <property type="term" value="C:nucleus"/>
    <property type="evidence" value="ECO:0007669"/>
    <property type="project" value="TreeGrafter"/>
</dbReference>
<comment type="caution">
    <text evidence="3">The sequence shown here is derived from an EMBL/GenBank/DDBJ whole genome shotgun (WGS) entry which is preliminary data.</text>
</comment>
<dbReference type="AlphaFoldDB" id="A0A9W8E9T9"/>
<dbReference type="PANTHER" id="PTHR15885:SF1">
    <property type="entry name" value="COILED-COIL DOMAIN-CONTAINING PROTEIN 174"/>
    <property type="match status" value="1"/>
</dbReference>
<name>A0A9W8E9T9_9FUNG</name>
<accession>A0A9W8E9T9</accession>
<gene>
    <name evidence="3" type="ORF">IWQ62_000763</name>
</gene>
<evidence type="ECO:0000256" key="2">
    <source>
        <dbReference type="SAM" id="MobiDB-lite"/>
    </source>
</evidence>
<keyword evidence="1" id="KW-0175">Coiled coil</keyword>
<dbReference type="OrthoDB" id="333551at2759"/>
<dbReference type="EMBL" id="JANBPY010000082">
    <property type="protein sequence ID" value="KAJ1969218.1"/>
    <property type="molecule type" value="Genomic_DNA"/>
</dbReference>
<sequence>MPKHLQVNNTSALADLQAHIAGLQNSRQSTTSKSRKRKSVEREGRNAGIEARRRRDLEAVDSQGEPTSRAVTEALQRKAQLYERLRKRQQDSTESIDLNQSLVDFDRKYLEASSSSSDEQETVGGSSGVESRLERPEGGSPGEMTVEYIDEFGRTRVVPINQLATVASTRQGSWTPSVDFVPARSTAPTSDTAGPTHYDPTYESRTLGTSHYRLSQREPERVQQLANLDTLRKETKEKRQAHEMLANEYQARLQARHDTLRQVYSEVVPLSEPATALDEEQAESNVTAFLHSIRYQ</sequence>
<organism evidence="3 4">
    <name type="scientific">Dispira parvispora</name>
    <dbReference type="NCBI Taxonomy" id="1520584"/>
    <lineage>
        <taxon>Eukaryota</taxon>
        <taxon>Fungi</taxon>
        <taxon>Fungi incertae sedis</taxon>
        <taxon>Zoopagomycota</taxon>
        <taxon>Kickxellomycotina</taxon>
        <taxon>Dimargaritomycetes</taxon>
        <taxon>Dimargaritales</taxon>
        <taxon>Dimargaritaceae</taxon>
        <taxon>Dispira</taxon>
    </lineage>
</organism>
<feature type="compositionally biased region" description="Basic and acidic residues" evidence="2">
    <location>
        <begin position="40"/>
        <end position="58"/>
    </location>
</feature>
<protein>
    <submittedName>
        <fullName evidence="3">Uncharacterized protein</fullName>
    </submittedName>
</protein>
<dbReference type="PANTHER" id="PTHR15885">
    <property type="entry name" value="COILED-COIL DOMAIN-CONTAINING PROTEIN 174"/>
    <property type="match status" value="1"/>
</dbReference>
<feature type="region of interest" description="Disordered" evidence="2">
    <location>
        <begin position="179"/>
        <end position="205"/>
    </location>
</feature>
<feature type="region of interest" description="Disordered" evidence="2">
    <location>
        <begin position="20"/>
        <end position="71"/>
    </location>
</feature>
<keyword evidence="4" id="KW-1185">Reference proteome</keyword>
<dbReference type="InterPro" id="IPR025066">
    <property type="entry name" value="CCDC174-like"/>
</dbReference>
<evidence type="ECO:0000256" key="1">
    <source>
        <dbReference type="ARBA" id="ARBA00023054"/>
    </source>
</evidence>
<feature type="region of interest" description="Disordered" evidence="2">
    <location>
        <begin position="111"/>
        <end position="143"/>
    </location>
</feature>